<protein>
    <submittedName>
        <fullName evidence="1">Uncharacterized protein</fullName>
    </submittedName>
</protein>
<reference evidence="2" key="1">
    <citation type="submission" date="2020-12" db="EMBL/GenBank/DDBJ databases">
        <title>Hymenobacter sp.</title>
        <authorList>
            <person name="Kim M.K."/>
        </authorList>
    </citation>
    <scope>NUCLEOTIDE SEQUENCE [LARGE SCALE GENOMIC DNA]</scope>
    <source>
        <strain evidence="2">BT553</strain>
    </source>
</reference>
<sequence>MTDEQSRFEIERARTLLAEALDLLDAAQLSAPAAYVAHAIGMIEERDTGV</sequence>
<dbReference type="RefSeq" id="WP_199040734.1">
    <property type="nucleotide sequence ID" value="NZ_JAELXS010000011.1"/>
</dbReference>
<proteinExistence type="predicted"/>
<accession>A0ABS0XTM2</accession>
<name>A0ABS0XTM2_9SPHN</name>
<comment type="caution">
    <text evidence="1">The sequence shown here is derived from an EMBL/GenBank/DDBJ whole genome shotgun (WGS) entry which is preliminary data.</text>
</comment>
<evidence type="ECO:0000313" key="2">
    <source>
        <dbReference type="Proteomes" id="UP000640426"/>
    </source>
</evidence>
<keyword evidence="2" id="KW-1185">Reference proteome</keyword>
<dbReference type="Proteomes" id="UP000640426">
    <property type="component" value="Unassembled WGS sequence"/>
</dbReference>
<evidence type="ECO:0000313" key="1">
    <source>
        <dbReference type="EMBL" id="MBJ6123400.1"/>
    </source>
</evidence>
<gene>
    <name evidence="1" type="ORF">JAO74_16555</name>
</gene>
<organism evidence="1 2">
    <name type="scientific">Sphingomonas mollis</name>
    <dbReference type="NCBI Taxonomy" id="2795726"/>
    <lineage>
        <taxon>Bacteria</taxon>
        <taxon>Pseudomonadati</taxon>
        <taxon>Pseudomonadota</taxon>
        <taxon>Alphaproteobacteria</taxon>
        <taxon>Sphingomonadales</taxon>
        <taxon>Sphingomonadaceae</taxon>
        <taxon>Sphingomonas</taxon>
    </lineage>
</organism>
<dbReference type="EMBL" id="JAELXS010000011">
    <property type="protein sequence ID" value="MBJ6123400.1"/>
    <property type="molecule type" value="Genomic_DNA"/>
</dbReference>